<reference evidence="1" key="1">
    <citation type="submission" date="2023-01" db="EMBL/GenBank/DDBJ databases">
        <title>Whole genome sequence of Paucibacter sp. S2-9 isolated from pond sediment.</title>
        <authorList>
            <person name="Jung J.Y."/>
        </authorList>
    </citation>
    <scope>NUCLEOTIDE SEQUENCE</scope>
    <source>
        <strain evidence="1">S2-9</strain>
    </source>
</reference>
<evidence type="ECO:0000313" key="2">
    <source>
        <dbReference type="Proteomes" id="UP001177769"/>
    </source>
</evidence>
<gene>
    <name evidence="1" type="ORF">PFX98_09540</name>
</gene>
<protein>
    <submittedName>
        <fullName evidence="1">Uncharacterized protein</fullName>
    </submittedName>
</protein>
<dbReference type="Proteomes" id="UP001177769">
    <property type="component" value="Chromosome"/>
</dbReference>
<dbReference type="EMBL" id="CP116346">
    <property type="protein sequence ID" value="WIT13845.1"/>
    <property type="molecule type" value="Genomic_DNA"/>
</dbReference>
<sequence>MGDVAGTATNAYVKSDFDAQPRWKAGSADRHGRSLVDRVQSEDDCFSSAEKTTGTIDEASQLRATRRADAAHWLMQLEELFQDDYGASLAQASRNDASNFLAMNFTLPPPVLSAEEDGIVLATWKRGAQSLVMRFKGSSTIDFAVAYLKGHDLTRAWGQASIIGFFSDHPEAKKVALITD</sequence>
<name>A0AA95NEL5_9BURK</name>
<proteinExistence type="predicted"/>
<dbReference type="KEGG" id="pais:PFX98_09540"/>
<organism evidence="1 2">
    <name type="scientific">Paucibacter sediminis</name>
    <dbReference type="NCBI Taxonomy" id="3019553"/>
    <lineage>
        <taxon>Bacteria</taxon>
        <taxon>Pseudomonadati</taxon>
        <taxon>Pseudomonadota</taxon>
        <taxon>Betaproteobacteria</taxon>
        <taxon>Burkholderiales</taxon>
        <taxon>Sphaerotilaceae</taxon>
        <taxon>Roseateles</taxon>
    </lineage>
</organism>
<accession>A0AA95NEL5</accession>
<dbReference type="AlphaFoldDB" id="A0AA95NEL5"/>
<dbReference type="RefSeq" id="WP_285234964.1">
    <property type="nucleotide sequence ID" value="NZ_CP116346.1"/>
</dbReference>
<keyword evidence="2" id="KW-1185">Reference proteome</keyword>
<evidence type="ECO:0000313" key="1">
    <source>
        <dbReference type="EMBL" id="WIT13845.1"/>
    </source>
</evidence>